<dbReference type="Gene3D" id="3.40.390.10">
    <property type="entry name" value="Collagenase (Catalytic Domain)"/>
    <property type="match status" value="2"/>
</dbReference>
<dbReference type="InterPro" id="IPR002870">
    <property type="entry name" value="Peptidase_M12B_N"/>
</dbReference>
<evidence type="ECO:0000256" key="4">
    <source>
        <dbReference type="ARBA" id="ARBA00022670"/>
    </source>
</evidence>
<dbReference type="FunFam" id="2.20.100.10:FF:000048">
    <property type="entry name" value="ADAM metallopeptidase with thrombospondin type 1 motif 8"/>
    <property type="match status" value="1"/>
</dbReference>
<evidence type="ECO:0000256" key="23">
    <source>
        <dbReference type="PIRSR" id="PIRSR613276-3"/>
    </source>
</evidence>
<dbReference type="Gene3D" id="2.60.120.830">
    <property type="match status" value="2"/>
</dbReference>
<feature type="domain" description="Peptidase M12B" evidence="27">
    <location>
        <begin position="158"/>
        <end position="367"/>
    </location>
</feature>
<feature type="disulfide bond" evidence="23">
    <location>
        <begin position="405"/>
        <end position="439"/>
    </location>
</feature>
<name>A0A835NG91_9PASS</name>
<keyword evidence="5" id="KW-0358">Heparin-binding</keyword>
<keyword evidence="9" id="KW-0677">Repeat</keyword>
<dbReference type="GO" id="GO:0008270">
    <property type="term" value="F:zinc ion binding"/>
    <property type="evidence" value="ECO:0007669"/>
    <property type="project" value="InterPro"/>
</dbReference>
<keyword evidence="28" id="KW-0401">Integrin</keyword>
<dbReference type="InterPro" id="IPR041645">
    <property type="entry name" value="ADAMTS_CR_2"/>
</dbReference>
<evidence type="ECO:0000256" key="5">
    <source>
        <dbReference type="ARBA" id="ARBA00022674"/>
    </source>
</evidence>
<evidence type="ECO:0000256" key="12">
    <source>
        <dbReference type="ARBA" id="ARBA00022837"/>
    </source>
</evidence>
<dbReference type="InterPro" id="IPR024079">
    <property type="entry name" value="MetalloPept_cat_dom_sf"/>
</dbReference>
<comment type="caution">
    <text evidence="25">Lacks conserved residue(s) required for the propagation of feature annotation.</text>
</comment>
<sequence>PGAPPARPPAPGPPRGAVRRLDPTYAGGGRAGYVLYAGGQRFLLDLERDGPRCHYRGTVDGSPRSLAVFNLCGGLDGFFAVGRSRYTVRPARRAARGEAGARIYGEGPARAPHVFRRERFSFETVPARTSCETRDPARPAGGDGRRRRRRRRSVSRARQVELLLVADASMVRKYGKGLQHYLLTLASIASRLYAHASLENHVRLAVVKVVALGDKEKGLEVNRNAATTLKNFCKWQHQHNRLDDDHEEHYDAAILFTREDLCGHHSCDTLGMADVGTICSPERSCAVIEDDGLHAAFTVAHEIGHLLGLSHDDSKFCEENFGSMEDKRLMSSILTSIDASKPWSKCTSATITEFFDDGHGNCLLDQPRKHMVGPEELPGQTYDAIRQCKLAFGAEYTVCPGMDVCSRLWCAVVRQGQMVCLTKKLPAVEGTPCGKGRICLQGKCVDKTKKKYYSASSHGNWGSWGPWGQCSRTCGGGVQFAYRHCNNPAPRNNGRYCTGKRAIYRSCNVTPCPANAKSFRQEQCEARNGYQSDAKGVKTFVEWVPKYAGVLPGDVCKLTCRAKGTGYYVVFSQKVTDGTECRPYSNSVCVRGKCIRTGCDGIIGSKLQYDKCGVCGGDNSSCTKVMGTFTKKSKGYTDVVKIPEGATHIKVRQFKSKDQSRFTAYLALKKKNGEYLVNGKYMISTSETIIDINGTVMNYSGWSHKDDFLHAMGHSATKEILIVQILATDPTQPVDVRYSFFVPKKQGQLANSVPSSGGSGKVTVPAAQPRWVTGPWLSCSRTCDTGWHTRTVQCKDGHGKLAKGCLLSQRPSAFKQCLLKKNQKTNYISKMIDQSISVALGDSIHPSERATDVLLENEELAAGFKNISLMSDKSCVSTPKFSGGGSQQLAEHCSNSRSSSSSSPCMCQAPKEEQLPGGVCVHCTCESPWFQLCHSLGSLLSLNRSCSSPRNKDTLRVGDCKRIFRQASAVSQWYLSTETPQALLKIPGMKSAGKTCGVWSKKGRSDSRLTQTCFCNCGVFVLLNQSPVPNLACGSHGCPMYLMNEEWVQVLHSWIRWKPGILLLAQPATISVLNYSALSSLLHFKKLSTSKSQRSADQKNPVIIHEERFRLEAFGERLTLELEPDSSFLAPDFTLQYLGGPPPPPEDDLSRCFYSGTVNRDPGSAAALSLCAGLRGAFSLRGRQSRRKKRFVSSPRYVETMLVADQSMAEFHGSGLKHYLLTLLSVAAKLYKHPSIRNSISLVVVKIMVIYEERKGPDISSNAALTLRNFCSWQKQHNPPSDRHAEHYDTAILFTRQDLCGAKTCDTLGMADVGTVCDLNRSCSIIEDDGLQAAFTTAHELGHVFNMPHDDAKQCAGINGMSRDFHMMASMLSNLDRSQPWSPCSAYMITTFLDNGHECFLLQHRLNLLHAVRECLLDKPHRPIQLPSDLPGTLYDANRQCQFTFGDESKHCPDAASTCTTLWCTGTSGGLLVCQTKHFPWADGTSCGEGKWCMNGKCVNKTEKKHYDTPVHGSWGSWGAWGECSRSCGGGVQYSFRECDNPVPRNGGKYCEGKRVQYRSCNIEDCPDNNGKTFREEQCEKHNEFSKSAFGSGPAVEWTPKFAGVSPKDRCKLVCRAKGTGYFFVLQPKVVDGTPCSPDSTSVCVQGQCVKAGCDRTIGSNKKFDKCGICGGNGSTCKKVSGTLVRAKPGYHDVVTIPAGATNIEVKQRNHRGARHDGSFLAIKAADGTYVLNGDYTLSTLEQDITYKGSVLRYSGSSAALERIRSFSPLKEPLTIQVLTVGDLPQPKIKFTYFVKKPAQPSADKAAGRKKESFNAIREIISSEWVIEEWGECSKSCGSGWQRRAVECRDPRGRPAADCARELKPSNLRPCADVPCPQWQLGDWSPCSKTCGKGFKKRLLKCVSSDGGVLPQESCEPSKKPKHLIDFCNATDCS</sequence>
<evidence type="ECO:0000256" key="26">
    <source>
        <dbReference type="SAM" id="MobiDB-lite"/>
    </source>
</evidence>
<dbReference type="Gene3D" id="3.40.1620.60">
    <property type="match status" value="3"/>
</dbReference>
<feature type="binding site" evidence="19">
    <location>
        <position position="1282"/>
    </location>
    <ligand>
        <name>Ca(2+)</name>
        <dbReference type="ChEBI" id="CHEBI:29108"/>
        <label>1</label>
    </ligand>
</feature>
<keyword evidence="12 19" id="KW-0106">Calcium</keyword>
<comment type="cofactor">
    <cofactor evidence="19">
        <name>Zn(2+)</name>
        <dbReference type="ChEBI" id="CHEBI:29105"/>
    </cofactor>
    <text evidence="19">Binds 1 zinc ion per subunit.</text>
</comment>
<feature type="binding site" evidence="19 25">
    <location>
        <position position="1339"/>
    </location>
    <ligand>
        <name>Zn(2+)</name>
        <dbReference type="ChEBI" id="CHEBI:29105"/>
        <note>catalytic</note>
    </ligand>
</feature>
<evidence type="ECO:0000256" key="11">
    <source>
        <dbReference type="ARBA" id="ARBA00022833"/>
    </source>
</evidence>
<dbReference type="SMART" id="SM00608">
    <property type="entry name" value="ACR"/>
    <property type="match status" value="1"/>
</dbReference>
<evidence type="ECO:0000256" key="15">
    <source>
        <dbReference type="ARBA" id="ARBA00023157"/>
    </source>
</evidence>
<feature type="disulfide bond" evidence="23">
    <location>
        <begin position="474"/>
        <end position="512"/>
    </location>
</feature>
<feature type="disulfide bond" evidence="23">
    <location>
        <begin position="388"/>
        <end position="410"/>
    </location>
</feature>
<feature type="region of interest" description="Disordered" evidence="26">
    <location>
        <begin position="128"/>
        <end position="153"/>
    </location>
</feature>
<evidence type="ECO:0000256" key="6">
    <source>
        <dbReference type="ARBA" id="ARBA00022685"/>
    </source>
</evidence>
<feature type="disulfide bond" evidence="20">
    <location>
        <begin position="1528"/>
        <end position="1566"/>
    </location>
</feature>
<dbReference type="FunFam" id="2.20.100.10:FF:000005">
    <property type="entry name" value="ADAM metallopeptidase with thrombospondin type 1 motif 9"/>
    <property type="match status" value="1"/>
</dbReference>
<feature type="binding site" description="in inhibited form" evidence="22">
    <location>
        <position position="131"/>
    </location>
    <ligand>
        <name>Zn(2+)</name>
        <dbReference type="ChEBI" id="CHEBI:29105"/>
        <note>catalytic</note>
    </ligand>
</feature>
<evidence type="ECO:0000256" key="14">
    <source>
        <dbReference type="ARBA" id="ARBA00023145"/>
    </source>
</evidence>
<keyword evidence="6" id="KW-0165">Cleavage on pair of basic residues</keyword>
<dbReference type="InterPro" id="IPR036383">
    <property type="entry name" value="TSP1_rpt_sf"/>
</dbReference>
<keyword evidence="8" id="KW-0732">Signal</keyword>
<dbReference type="EMBL" id="JADDUC020000002">
    <property type="protein sequence ID" value="KAI1242445.1"/>
    <property type="molecule type" value="Genomic_DNA"/>
</dbReference>
<feature type="disulfide bond" evidence="23">
    <location>
        <begin position="279"/>
        <end position="362"/>
    </location>
</feature>
<feature type="binding site" evidence="19">
    <location>
        <position position="1199"/>
    </location>
    <ligand>
        <name>Ca(2+)</name>
        <dbReference type="ChEBI" id="CHEBI:29108"/>
        <label>1</label>
    </ligand>
</feature>
<evidence type="ECO:0000256" key="16">
    <source>
        <dbReference type="ARBA" id="ARBA00023180"/>
    </source>
</evidence>
<dbReference type="InterPro" id="IPR050439">
    <property type="entry name" value="ADAMTS_ADAMTS-like"/>
</dbReference>
<keyword evidence="13 29" id="KW-0482">Metalloprotease</keyword>
<evidence type="ECO:0000313" key="29">
    <source>
        <dbReference type="EMBL" id="KAI1242445.1"/>
    </source>
</evidence>
<feature type="binding site" evidence="19">
    <location>
        <position position="1418"/>
    </location>
    <ligand>
        <name>Ca(2+)</name>
        <dbReference type="ChEBI" id="CHEBI:29108"/>
        <label>1</label>
    </ligand>
</feature>
<dbReference type="Pfam" id="PF05986">
    <property type="entry name" value="ADAMTS_spacer1"/>
    <property type="match status" value="2"/>
</dbReference>
<evidence type="ECO:0000313" key="28">
    <source>
        <dbReference type="EMBL" id="KAG0114486.1"/>
    </source>
</evidence>
<feature type="disulfide bond" evidence="20">
    <location>
        <begin position="1524"/>
        <end position="1561"/>
    </location>
</feature>
<dbReference type="GO" id="GO:0030198">
    <property type="term" value="P:extracellular matrix organization"/>
    <property type="evidence" value="ECO:0007669"/>
    <property type="project" value="InterPro"/>
</dbReference>
<evidence type="ECO:0000256" key="17">
    <source>
        <dbReference type="ARBA" id="ARBA00072810"/>
    </source>
</evidence>
<keyword evidence="16 24" id="KW-0325">Glycoprotein</keyword>
<feature type="binding site" evidence="19 25">
    <location>
        <position position="1343"/>
    </location>
    <ligand>
        <name>Zn(2+)</name>
        <dbReference type="ChEBI" id="CHEBI:29105"/>
        <note>catalytic</note>
    </ligand>
</feature>
<dbReference type="PANTHER" id="PTHR13723">
    <property type="entry name" value="ADAMTS A DISINTEGRIN AND METALLOPROTEASE WITH THROMBOSPONDIN MOTIFS PROTEASE"/>
    <property type="match status" value="1"/>
</dbReference>
<feature type="active site" evidence="21 25">
    <location>
        <position position="302"/>
    </location>
</feature>
<keyword evidence="2" id="KW-0964">Secreted</keyword>
<feature type="disulfide bond" evidence="20">
    <location>
        <begin position="1459"/>
        <end position="1493"/>
    </location>
</feature>
<feature type="binding site" evidence="22 25">
    <location>
        <position position="305"/>
    </location>
    <ligand>
        <name>Zn(2+)</name>
        <dbReference type="ChEBI" id="CHEBI:29105"/>
        <note>catalytic</note>
    </ligand>
</feature>
<keyword evidence="11 19" id="KW-0862">Zinc</keyword>
<dbReference type="SUPFAM" id="SSF55486">
    <property type="entry name" value="Metalloproteases ('zincins'), catalytic domain"/>
    <property type="match status" value="2"/>
</dbReference>
<dbReference type="GO" id="GO:0007229">
    <property type="term" value="P:integrin-mediated signaling pathway"/>
    <property type="evidence" value="ECO:0007669"/>
    <property type="project" value="UniProtKB-KW"/>
</dbReference>
<feature type="disulfide bond" evidence="20">
    <location>
        <begin position="1355"/>
        <end position="1384"/>
    </location>
</feature>
<evidence type="ECO:0000256" key="8">
    <source>
        <dbReference type="ARBA" id="ARBA00022729"/>
    </source>
</evidence>
<gene>
    <name evidence="29" type="ORF">IHE44_0005990</name>
    <name evidence="28" type="ORF">IHE44_007762</name>
</gene>
<evidence type="ECO:0000313" key="30">
    <source>
        <dbReference type="Proteomes" id="UP000618051"/>
    </source>
</evidence>
<feature type="disulfide bond" evidence="20">
    <location>
        <begin position="1300"/>
        <end position="1305"/>
    </location>
</feature>
<feature type="binding site" evidence="19">
    <location>
        <position position="1415"/>
    </location>
    <ligand>
        <name>Ca(2+)</name>
        <dbReference type="ChEBI" id="CHEBI:29108"/>
        <label>1</label>
    </ligand>
</feature>
<dbReference type="Pfam" id="PF19236">
    <property type="entry name" value="ADAMTS_CR_3"/>
    <property type="match status" value="2"/>
</dbReference>
<evidence type="ECO:0000256" key="20">
    <source>
        <dbReference type="PIRSR" id="PIRSR613273-3"/>
    </source>
</evidence>
<dbReference type="InterPro" id="IPR006586">
    <property type="entry name" value="ADAM_Cys-rich"/>
</dbReference>
<feature type="disulfide bond" evidence="20">
    <location>
        <begin position="1487"/>
        <end position="1498"/>
    </location>
</feature>
<feature type="binding site" evidence="19">
    <location>
        <position position="1199"/>
    </location>
    <ligand>
        <name>Ca(2+)</name>
        <dbReference type="ChEBI" id="CHEBI:29108"/>
        <label>2</label>
    </ligand>
</feature>
<dbReference type="FunFam" id="2.60.120.830:FF:000001">
    <property type="entry name" value="A disintegrin and metalloproteinase with thrombospondin motifs 1"/>
    <property type="match status" value="2"/>
</dbReference>
<dbReference type="Pfam" id="PF01421">
    <property type="entry name" value="Reprolysin"/>
    <property type="match status" value="2"/>
</dbReference>
<dbReference type="InterPro" id="IPR013273">
    <property type="entry name" value="ADAMTS/ADAMTS-like"/>
</dbReference>
<dbReference type="PROSITE" id="PS50215">
    <property type="entry name" value="ADAM_MEPRO"/>
    <property type="match status" value="2"/>
</dbReference>
<feature type="disulfide bond" evidence="23">
    <location>
        <begin position="399"/>
        <end position="420"/>
    </location>
</feature>
<dbReference type="InterPro" id="IPR010294">
    <property type="entry name" value="ADAMTS_spacer1"/>
</dbReference>
<feature type="disulfide bond" evidence="23">
    <location>
        <begin position="485"/>
        <end position="497"/>
    </location>
</feature>
<dbReference type="EMBL" id="JADDUC010000298">
    <property type="protein sequence ID" value="KAG0114486.1"/>
    <property type="molecule type" value="Genomic_DNA"/>
</dbReference>
<keyword evidence="7 19" id="KW-0479">Metal-binding</keyword>
<dbReference type="Pfam" id="PF00090">
    <property type="entry name" value="TSP_1"/>
    <property type="match status" value="2"/>
</dbReference>
<feature type="disulfide bond" evidence="23">
    <location>
        <begin position="233"/>
        <end position="285"/>
    </location>
</feature>
<dbReference type="GO" id="GO:0004222">
    <property type="term" value="F:metalloendopeptidase activity"/>
    <property type="evidence" value="ECO:0007669"/>
    <property type="project" value="InterPro"/>
</dbReference>
<comment type="caution">
    <text evidence="28">The sequence shown here is derived from an EMBL/GenBank/DDBJ whole genome shotgun (WGS) entry which is preliminary data.</text>
</comment>
<keyword evidence="30" id="KW-1185">Reference proteome</keyword>
<dbReference type="FunFam" id="3.40.1620.60:FF:000003">
    <property type="entry name" value="A disintegrin and metalloproteinase with thrombospondin motifs 1"/>
    <property type="match status" value="1"/>
</dbReference>
<evidence type="ECO:0000256" key="1">
    <source>
        <dbReference type="ARBA" id="ARBA00004498"/>
    </source>
</evidence>
<comment type="subcellular location">
    <subcellularLocation>
        <location evidence="1">Secreted</location>
        <location evidence="1">Extracellular space</location>
        <location evidence="1">Extracellular matrix</location>
    </subcellularLocation>
</comment>
<accession>A0A835NG91</accession>
<proteinExistence type="predicted"/>
<dbReference type="InterPro" id="IPR000884">
    <property type="entry name" value="TSP1_rpt"/>
</dbReference>
<feature type="disulfide bond" evidence="20">
    <location>
        <begin position="1317"/>
        <end position="1415"/>
    </location>
</feature>
<evidence type="ECO:0000256" key="22">
    <source>
        <dbReference type="PIRSR" id="PIRSR613276-2"/>
    </source>
</evidence>
<keyword evidence="10" id="KW-0378">Hydrolase</keyword>
<evidence type="ECO:0000256" key="18">
    <source>
        <dbReference type="PIRSR" id="PIRSR613273-1"/>
    </source>
</evidence>
<keyword evidence="15 20" id="KW-1015">Disulfide bond</keyword>
<dbReference type="InterPro" id="IPR013276">
    <property type="entry name" value="Pept_M12B_ADAM-TS5"/>
</dbReference>
<dbReference type="FunFam" id="3.40.390.10:FF:000001">
    <property type="entry name" value="A disintegrin and metalloproteinase with thrombospondin motifs 1"/>
    <property type="match status" value="2"/>
</dbReference>
<feature type="disulfide bond" evidence="23">
    <location>
        <begin position="433"/>
        <end position="444"/>
    </location>
</feature>
<evidence type="ECO:0000256" key="7">
    <source>
        <dbReference type="ARBA" id="ARBA00022723"/>
    </source>
</evidence>
<feature type="disulfide bond" evidence="20">
    <location>
        <begin position="1441"/>
        <end position="1464"/>
    </location>
</feature>
<feature type="binding site" evidence="19">
    <location>
        <position position="1289"/>
    </location>
    <ligand>
        <name>Ca(2+)</name>
        <dbReference type="ChEBI" id="CHEBI:29108"/>
        <label>1</label>
    </ligand>
</feature>
<dbReference type="PRINTS" id="PR01857">
    <property type="entry name" value="ADAMTSFAMILY"/>
</dbReference>
<evidence type="ECO:0000256" key="10">
    <source>
        <dbReference type="ARBA" id="ARBA00022801"/>
    </source>
</evidence>
<dbReference type="SMART" id="SM00209">
    <property type="entry name" value="TSP1"/>
    <property type="match status" value="5"/>
</dbReference>
<protein>
    <recommendedName>
        <fullName evidence="17">A disintegrin and metalloproteinase with thrombospondin motifs 1</fullName>
    </recommendedName>
</protein>
<reference evidence="29 30" key="2">
    <citation type="journal article" date="2021" name="J. Hered.">
        <title>Feather Gene Expression Elucidates the Developmental Basis of Plumage Iridescence in African Starlings.</title>
        <authorList>
            <person name="Rubenstein D.R."/>
            <person name="Corvelo A."/>
            <person name="MacManes M.D."/>
            <person name="Maia R."/>
            <person name="Narzisi G."/>
            <person name="Rousaki A."/>
            <person name="Vandenabeele P."/>
            <person name="Shawkey M.D."/>
            <person name="Solomon J."/>
        </authorList>
    </citation>
    <scope>NUCLEOTIDE SEQUENCE [LARGE SCALE GENOMIC DNA]</scope>
    <source>
        <strain evidence="29">SS15</strain>
    </source>
</reference>
<feature type="disulfide bond" evidence="23">
    <location>
        <begin position="317"/>
        <end position="346"/>
    </location>
</feature>
<evidence type="ECO:0000256" key="21">
    <source>
        <dbReference type="PIRSR" id="PIRSR613276-1"/>
    </source>
</evidence>
<dbReference type="Pfam" id="PF01562">
    <property type="entry name" value="Pep_M12B_propep"/>
    <property type="match status" value="1"/>
</dbReference>
<dbReference type="Gene3D" id="2.20.100.10">
    <property type="entry name" value="Thrombospondin type-1 (TSP1) repeat"/>
    <property type="match status" value="5"/>
</dbReference>
<reference evidence="28" key="1">
    <citation type="submission" date="2020-10" db="EMBL/GenBank/DDBJ databases">
        <title>Feather gene expression reveals the developmental basis of iridescence in African starlings.</title>
        <authorList>
            <person name="Rubenstein D.R."/>
        </authorList>
    </citation>
    <scope>NUCLEOTIDE SEQUENCE</scope>
    <source>
        <strain evidence="28">SS15</strain>
        <tissue evidence="28">Liver</tissue>
    </source>
</reference>
<dbReference type="Proteomes" id="UP000618051">
    <property type="component" value="Unassembled WGS sequence"/>
</dbReference>
<dbReference type="GO" id="GO:0006508">
    <property type="term" value="P:proteolysis"/>
    <property type="evidence" value="ECO:0007669"/>
    <property type="project" value="UniProtKB-KW"/>
</dbReference>
<feature type="binding site" evidence="19">
    <location>
        <position position="1282"/>
    </location>
    <ligand>
        <name>Ca(2+)</name>
        <dbReference type="ChEBI" id="CHEBI:29108"/>
        <label>2</label>
    </ligand>
</feature>
<feature type="binding site" evidence="22 25">
    <location>
        <position position="301"/>
    </location>
    <ligand>
        <name>Zn(2+)</name>
        <dbReference type="ChEBI" id="CHEBI:29105"/>
        <note>catalytic</note>
    </ligand>
</feature>
<keyword evidence="14" id="KW-0865">Zymogen</keyword>
<keyword evidence="3" id="KW-0272">Extracellular matrix</keyword>
<dbReference type="GO" id="GO:0008201">
    <property type="term" value="F:heparin binding"/>
    <property type="evidence" value="ECO:0007669"/>
    <property type="project" value="UniProtKB-KW"/>
</dbReference>
<dbReference type="PANTHER" id="PTHR13723:SF40">
    <property type="entry name" value="A DISINTEGRIN AND METALLOPROTEINASE WITH THROMBOSPONDIN MOTIFS 1"/>
    <property type="match status" value="1"/>
</dbReference>
<evidence type="ECO:0000256" key="3">
    <source>
        <dbReference type="ARBA" id="ARBA00022530"/>
    </source>
</evidence>
<feature type="domain" description="Peptidase M12B" evidence="27">
    <location>
        <begin position="1196"/>
        <end position="1405"/>
    </location>
</feature>
<evidence type="ECO:0000256" key="24">
    <source>
        <dbReference type="PIRSR" id="PIRSR613276-4"/>
    </source>
</evidence>
<evidence type="ECO:0000256" key="9">
    <source>
        <dbReference type="ARBA" id="ARBA00022737"/>
    </source>
</evidence>
<feature type="disulfide bond" evidence="20">
    <location>
        <begin position="1452"/>
        <end position="1474"/>
    </location>
</feature>
<feature type="active site" evidence="18 25">
    <location>
        <position position="1340"/>
    </location>
</feature>
<feature type="disulfide bond" evidence="20">
    <location>
        <begin position="1271"/>
        <end position="1323"/>
    </location>
</feature>
<dbReference type="Pfam" id="PF17771">
    <property type="entry name" value="ADAMTS_CR_2"/>
    <property type="match status" value="2"/>
</dbReference>
<feature type="binding site" evidence="19 25">
    <location>
        <position position="1349"/>
    </location>
    <ligand>
        <name>Zn(2+)</name>
        <dbReference type="ChEBI" id="CHEBI:29105"/>
        <note>catalytic</note>
    </ligand>
</feature>
<evidence type="ECO:0000256" key="2">
    <source>
        <dbReference type="ARBA" id="ARBA00022525"/>
    </source>
</evidence>
<dbReference type="GO" id="GO:0031012">
    <property type="term" value="C:extracellular matrix"/>
    <property type="evidence" value="ECO:0007669"/>
    <property type="project" value="TreeGrafter"/>
</dbReference>
<organism evidence="28">
    <name type="scientific">Lamprotornis superbus</name>
    <dbReference type="NCBI Taxonomy" id="245042"/>
    <lineage>
        <taxon>Eukaryota</taxon>
        <taxon>Metazoa</taxon>
        <taxon>Chordata</taxon>
        <taxon>Craniata</taxon>
        <taxon>Vertebrata</taxon>
        <taxon>Euteleostomi</taxon>
        <taxon>Archelosauria</taxon>
        <taxon>Archosauria</taxon>
        <taxon>Dinosauria</taxon>
        <taxon>Saurischia</taxon>
        <taxon>Theropoda</taxon>
        <taxon>Coelurosauria</taxon>
        <taxon>Aves</taxon>
        <taxon>Neognathae</taxon>
        <taxon>Neoaves</taxon>
        <taxon>Telluraves</taxon>
        <taxon>Australaves</taxon>
        <taxon>Passeriformes</taxon>
        <taxon>Sturnidae</taxon>
        <taxon>Lamprotornis</taxon>
    </lineage>
</organism>
<dbReference type="CDD" id="cd04273">
    <property type="entry name" value="ZnMc_ADAMTS_like"/>
    <property type="match status" value="2"/>
</dbReference>
<dbReference type="InterPro" id="IPR045371">
    <property type="entry name" value="ADAMTS_CR_3"/>
</dbReference>
<evidence type="ECO:0000256" key="25">
    <source>
        <dbReference type="PROSITE-ProRule" id="PRU00276"/>
    </source>
</evidence>
<evidence type="ECO:0000256" key="13">
    <source>
        <dbReference type="ARBA" id="ARBA00023049"/>
    </source>
</evidence>
<feature type="disulfide bond" evidence="23">
    <location>
        <begin position="262"/>
        <end position="267"/>
    </location>
</feature>
<feature type="glycosylation site" description="N-linked (GlcNAc...) asparagine" evidence="24">
    <location>
        <position position="619"/>
    </location>
</feature>
<dbReference type="Pfam" id="PF19030">
    <property type="entry name" value="TSP1_ADAMTS"/>
    <property type="match status" value="3"/>
</dbReference>
<dbReference type="PRINTS" id="PR01860">
    <property type="entry name" value="ADAMTS5"/>
</dbReference>
<evidence type="ECO:0000259" key="27">
    <source>
        <dbReference type="PROSITE" id="PS50215"/>
    </source>
</evidence>
<dbReference type="OrthoDB" id="9936463at2759"/>
<feature type="binding site" evidence="22 25">
    <location>
        <position position="311"/>
    </location>
    <ligand>
        <name>Zn(2+)</name>
        <dbReference type="ChEBI" id="CHEBI:29105"/>
        <note>catalytic</note>
    </ligand>
</feature>
<feature type="disulfide bond" evidence="23">
    <location>
        <begin position="470"/>
        <end position="507"/>
    </location>
</feature>
<dbReference type="FunFam" id="2.20.100.10:FF:000006">
    <property type="entry name" value="A disintegrin and metalloproteinase with thrombospondin motifs 1"/>
    <property type="match status" value="2"/>
</dbReference>
<dbReference type="PROSITE" id="PS50092">
    <property type="entry name" value="TSP1"/>
    <property type="match status" value="5"/>
</dbReference>
<reference evidence="29" key="3">
    <citation type="submission" date="2022-01" db="EMBL/GenBank/DDBJ databases">
        <authorList>
            <person name="Rubenstein D.R."/>
        </authorList>
    </citation>
    <scope>NUCLEOTIDE SEQUENCE</scope>
    <source>
        <strain evidence="29">SS15</strain>
        <tissue evidence="29">Liver</tissue>
    </source>
</reference>
<dbReference type="InterPro" id="IPR001590">
    <property type="entry name" value="Peptidase_M12B"/>
</dbReference>
<feature type="non-terminal residue" evidence="28">
    <location>
        <position position="1"/>
    </location>
</feature>
<feature type="binding site" evidence="19">
    <location>
        <position position="1418"/>
    </location>
    <ligand>
        <name>Ca(2+)</name>
        <dbReference type="ChEBI" id="CHEBI:29108"/>
        <label>2</label>
    </ligand>
</feature>
<evidence type="ECO:0000256" key="19">
    <source>
        <dbReference type="PIRSR" id="PIRSR613273-2"/>
    </source>
</evidence>
<keyword evidence="4" id="KW-0645">Protease</keyword>
<feature type="disulfide bond" evidence="20">
    <location>
        <begin position="1539"/>
        <end position="1551"/>
    </location>
</feature>
<dbReference type="SUPFAM" id="SSF82895">
    <property type="entry name" value="TSP-1 type 1 repeat"/>
    <property type="match status" value="5"/>
</dbReference>